<evidence type="ECO:0000313" key="2">
    <source>
        <dbReference type="EMBL" id="RYO85791.1"/>
    </source>
</evidence>
<evidence type="ECO:0000313" key="3">
    <source>
        <dbReference type="Proteomes" id="UP000294003"/>
    </source>
</evidence>
<dbReference type="Proteomes" id="UP000294003">
    <property type="component" value="Unassembled WGS sequence"/>
</dbReference>
<feature type="compositionally biased region" description="Pro residues" evidence="1">
    <location>
        <begin position="125"/>
        <end position="138"/>
    </location>
</feature>
<proteinExistence type="predicted"/>
<name>A0ABY0H6C3_9PEZI</name>
<feature type="compositionally biased region" description="Polar residues" evidence="1">
    <location>
        <begin position="13"/>
        <end position="24"/>
    </location>
</feature>
<organism evidence="2 3">
    <name type="scientific">Monosporascus cannonballus</name>
    <dbReference type="NCBI Taxonomy" id="155416"/>
    <lineage>
        <taxon>Eukaryota</taxon>
        <taxon>Fungi</taxon>
        <taxon>Dikarya</taxon>
        <taxon>Ascomycota</taxon>
        <taxon>Pezizomycotina</taxon>
        <taxon>Sordariomycetes</taxon>
        <taxon>Xylariomycetidae</taxon>
        <taxon>Xylariales</taxon>
        <taxon>Xylariales incertae sedis</taxon>
        <taxon>Monosporascus</taxon>
    </lineage>
</organism>
<feature type="compositionally biased region" description="Basic residues" evidence="1">
    <location>
        <begin position="34"/>
        <end position="43"/>
    </location>
</feature>
<comment type="caution">
    <text evidence="2">The sequence shown here is derived from an EMBL/GenBank/DDBJ whole genome shotgun (WGS) entry which is preliminary data.</text>
</comment>
<dbReference type="EMBL" id="QJNS01000128">
    <property type="protein sequence ID" value="RYO85791.1"/>
    <property type="molecule type" value="Genomic_DNA"/>
</dbReference>
<gene>
    <name evidence="2" type="ORF">DL762_005024</name>
</gene>
<protein>
    <submittedName>
        <fullName evidence="2">Uncharacterized protein</fullName>
    </submittedName>
</protein>
<accession>A0ABY0H6C3</accession>
<feature type="compositionally biased region" description="Basic and acidic residues" evidence="1">
    <location>
        <begin position="70"/>
        <end position="79"/>
    </location>
</feature>
<evidence type="ECO:0000256" key="1">
    <source>
        <dbReference type="SAM" id="MobiDB-lite"/>
    </source>
</evidence>
<feature type="region of interest" description="Disordered" evidence="1">
    <location>
        <begin position="1"/>
        <end position="142"/>
    </location>
</feature>
<sequence length="308" mass="32987">MGKNAPVSPACTLPTSPTQQQALRTRTIGDSRRHAGRVKRKHLAGSSSEVPGELSSNAAFERYGQGASRESSREAEHKVAQGSFGESIPDTAPLPLPAGCVSSSQTADNSDFCRSYPANGTRATPQPPTPEPLTPFRPPRTQEQAIEDIIHQSQEAADRLEGQKGEHQMAQDGVIKKPECTNAGTQYDHTGDPLHASQTVTQITNTKSRPQLTSDDTTIGEVCQYAWGRMNPNSGPLTRVNEVMSAVSEIEQVAKARLQPGEADAISWVDVWAVSTLADGGGLTLEDLEKTFASKKNVDTGESTNVEV</sequence>
<reference evidence="2 3" key="1">
    <citation type="submission" date="2018-06" db="EMBL/GenBank/DDBJ databases">
        <title>Complete Genomes of Monosporascus.</title>
        <authorList>
            <person name="Robinson A.J."/>
            <person name="Natvig D.O."/>
        </authorList>
    </citation>
    <scope>NUCLEOTIDE SEQUENCE [LARGE SCALE GENOMIC DNA]</scope>
    <source>
        <strain evidence="2 3">CBS 609.92</strain>
    </source>
</reference>
<keyword evidence="3" id="KW-1185">Reference proteome</keyword>
<feature type="compositionally biased region" description="Polar residues" evidence="1">
    <location>
        <begin position="45"/>
        <end position="58"/>
    </location>
</feature>